<dbReference type="PANTHER" id="PTHR30469">
    <property type="entry name" value="MULTIDRUG RESISTANCE PROTEIN MDTA"/>
    <property type="match status" value="1"/>
</dbReference>
<keyword evidence="2" id="KW-0812">Transmembrane</keyword>
<evidence type="ECO:0000313" key="4">
    <source>
        <dbReference type="Proteomes" id="UP000824128"/>
    </source>
</evidence>
<dbReference type="Proteomes" id="UP000824128">
    <property type="component" value="Unassembled WGS sequence"/>
</dbReference>
<protein>
    <submittedName>
        <fullName evidence="3">HlyD family efflux transporter periplasmic adaptor subunit</fullName>
    </submittedName>
</protein>
<evidence type="ECO:0000256" key="2">
    <source>
        <dbReference type="SAM" id="Phobius"/>
    </source>
</evidence>
<keyword evidence="2" id="KW-1133">Transmembrane helix</keyword>
<evidence type="ECO:0000256" key="1">
    <source>
        <dbReference type="SAM" id="Coils"/>
    </source>
</evidence>
<dbReference type="GO" id="GO:0015562">
    <property type="term" value="F:efflux transmembrane transporter activity"/>
    <property type="evidence" value="ECO:0007669"/>
    <property type="project" value="TreeGrafter"/>
</dbReference>
<evidence type="ECO:0000313" key="3">
    <source>
        <dbReference type="EMBL" id="HIU93692.1"/>
    </source>
</evidence>
<comment type="caution">
    <text evidence="3">The sequence shown here is derived from an EMBL/GenBank/DDBJ whole genome shotgun (WGS) entry which is preliminary data.</text>
</comment>
<dbReference type="GO" id="GO:1990281">
    <property type="term" value="C:efflux pump complex"/>
    <property type="evidence" value="ECO:0007669"/>
    <property type="project" value="TreeGrafter"/>
</dbReference>
<name>A0A9D1N219_9FIRM</name>
<dbReference type="Gene3D" id="2.40.50.100">
    <property type="match status" value="2"/>
</dbReference>
<dbReference type="Gene3D" id="2.40.30.170">
    <property type="match status" value="1"/>
</dbReference>
<feature type="coiled-coil region" evidence="1">
    <location>
        <begin position="115"/>
        <end position="142"/>
    </location>
</feature>
<accession>A0A9D1N219</accession>
<keyword evidence="2" id="KW-0472">Membrane</keyword>
<dbReference type="Gene3D" id="2.40.420.20">
    <property type="match status" value="1"/>
</dbReference>
<dbReference type="PANTHER" id="PTHR30469:SF33">
    <property type="entry name" value="SLR1207 PROTEIN"/>
    <property type="match status" value="1"/>
</dbReference>
<reference evidence="3" key="2">
    <citation type="journal article" date="2021" name="PeerJ">
        <title>Extensive microbial diversity within the chicken gut microbiome revealed by metagenomics and culture.</title>
        <authorList>
            <person name="Gilroy R."/>
            <person name="Ravi A."/>
            <person name="Getino M."/>
            <person name="Pursley I."/>
            <person name="Horton D.L."/>
            <person name="Alikhan N.F."/>
            <person name="Baker D."/>
            <person name="Gharbi K."/>
            <person name="Hall N."/>
            <person name="Watson M."/>
            <person name="Adriaenssens E.M."/>
            <person name="Foster-Nyarko E."/>
            <person name="Jarju S."/>
            <person name="Secka A."/>
            <person name="Antonio M."/>
            <person name="Oren A."/>
            <person name="Chaudhuri R.R."/>
            <person name="La Ragione R."/>
            <person name="Hildebrand F."/>
            <person name="Pallen M.J."/>
        </authorList>
    </citation>
    <scope>NUCLEOTIDE SEQUENCE</scope>
    <source>
        <strain evidence="3">ChiGjej2B2-16831</strain>
    </source>
</reference>
<feature type="transmembrane region" description="Helical" evidence="2">
    <location>
        <begin position="24"/>
        <end position="45"/>
    </location>
</feature>
<proteinExistence type="predicted"/>
<dbReference type="AlphaFoldDB" id="A0A9D1N219"/>
<gene>
    <name evidence="3" type="ORF">IAD24_00895</name>
</gene>
<organism evidence="3 4">
    <name type="scientific">Candidatus Aphodomorpha intestinavium</name>
    <dbReference type="NCBI Taxonomy" id="2840672"/>
    <lineage>
        <taxon>Bacteria</taxon>
        <taxon>Bacillati</taxon>
        <taxon>Bacillota</taxon>
        <taxon>Clostridia</taxon>
        <taxon>Eubacteriales</taxon>
        <taxon>Candidatus Aphodomorpha</taxon>
    </lineage>
</organism>
<reference evidence="3" key="1">
    <citation type="submission" date="2020-10" db="EMBL/GenBank/DDBJ databases">
        <authorList>
            <person name="Gilroy R."/>
        </authorList>
    </citation>
    <scope>NUCLEOTIDE SEQUENCE</scope>
    <source>
        <strain evidence="3">ChiGjej2B2-16831</strain>
    </source>
</reference>
<keyword evidence="1" id="KW-0175">Coiled coil</keyword>
<sequence length="556" mass="56159">MEQTPNTFAAAQHKQRRRRRVRNACIAGAAALAVVIAAAVLIPALTAGGEDASVLTYQAAAVTEGEISASVSGSGTLSALNAASFTAPADATVEEVLVLPGARVSAGDTILTLSSDTLDEELETLRDELESVNESLAGARQEAASRYVTAGRAGVVKEILAASGDIVDDAGALCRIATDGNMRLELADAPDTLRQYDAVSVVIGEETAEGLVTERSGGTAVIVLEDDGYALGAAATAYDADGGMLGTGTLALNEYVEVAGTAGRIESVLVEEGDSVSRGSRLFELAEGAPDANYLSLKEQQADLRQQVADCEAQYSVVAEWDALVTSLPVAAGDELAAGDALCTLAGVDGYTMDVSVDELDIASVQLDQAAAVTLDAVEGTFSGRVASLSYEGSGSYVTSYTATLEIDPIDGALPGMSASAEIVTATSGQTLIVPVEAVQYEDGQAFVYLAPEGAAAGASYAGDAVDTAALSRVAVETGMSDGSYVAVTGELAAGDLILVPVRTTTAEYDSGTQTTGGFGGFGGMGGREMPGNFPGEMPDGAFSGGGGFGGMQPGA</sequence>
<dbReference type="EMBL" id="DVNZ01000029">
    <property type="protein sequence ID" value="HIU93692.1"/>
    <property type="molecule type" value="Genomic_DNA"/>
</dbReference>